<dbReference type="GO" id="GO:0051287">
    <property type="term" value="F:NAD binding"/>
    <property type="evidence" value="ECO:0007669"/>
    <property type="project" value="InterPro"/>
</dbReference>
<feature type="domain" description="Semialdehyde dehydrogenase NAD-binding" evidence="3">
    <location>
        <begin position="3"/>
        <end position="118"/>
    </location>
</feature>
<dbReference type="InterPro" id="IPR012280">
    <property type="entry name" value="Semialdhyde_DH_dimer_dom"/>
</dbReference>
<comment type="similarity">
    <text evidence="1">Belongs to the aspartate-semialdehyde dehydrogenase family.</text>
</comment>
<dbReference type="SUPFAM" id="SSF55347">
    <property type="entry name" value="Glyceraldehyde-3-phosphate dehydrogenase-like, C-terminal domain"/>
    <property type="match status" value="1"/>
</dbReference>
<dbReference type="AlphaFoldDB" id="A0AAD7UD11"/>
<dbReference type="EMBL" id="JAQMWT010000373">
    <property type="protein sequence ID" value="KAJ8602632.1"/>
    <property type="molecule type" value="Genomic_DNA"/>
</dbReference>
<dbReference type="Gene3D" id="3.40.50.720">
    <property type="entry name" value="NAD(P)-binding Rossmann-like Domain"/>
    <property type="match status" value="1"/>
</dbReference>
<dbReference type="InterPro" id="IPR036291">
    <property type="entry name" value="NAD(P)-bd_dom_sf"/>
</dbReference>
<feature type="active site" description="Acyl-thioester intermediate" evidence="2">
    <location>
        <position position="126"/>
    </location>
</feature>
<dbReference type="GO" id="GO:0016620">
    <property type="term" value="F:oxidoreductase activity, acting on the aldehyde or oxo group of donors, NAD or NADP as acceptor"/>
    <property type="evidence" value="ECO:0007669"/>
    <property type="project" value="InterPro"/>
</dbReference>
<dbReference type="Proteomes" id="UP001230188">
    <property type="component" value="Unassembled WGS sequence"/>
</dbReference>
<dbReference type="PANTHER" id="PTHR46278">
    <property type="entry name" value="DEHYDROGENASE, PUTATIVE-RELATED"/>
    <property type="match status" value="1"/>
</dbReference>
<dbReference type="InterPro" id="IPR000534">
    <property type="entry name" value="Semialdehyde_DH_NAD-bd"/>
</dbReference>
<comment type="caution">
    <text evidence="4">The sequence shown here is derived from an EMBL/GenBank/DDBJ whole genome shotgun (WGS) entry which is preliminary data.</text>
</comment>
<name>A0AAD7UD11_9STRA</name>
<evidence type="ECO:0000259" key="3">
    <source>
        <dbReference type="SMART" id="SM00859"/>
    </source>
</evidence>
<protein>
    <recommendedName>
        <fullName evidence="3">Semialdehyde dehydrogenase NAD-binding domain-containing protein</fullName>
    </recommendedName>
</protein>
<evidence type="ECO:0000313" key="5">
    <source>
        <dbReference type="Proteomes" id="UP001230188"/>
    </source>
</evidence>
<dbReference type="PIRSF" id="PIRSF000148">
    <property type="entry name" value="ASA_dh"/>
    <property type="match status" value="1"/>
</dbReference>
<feature type="active site" description="Proton acceptor" evidence="2">
    <location>
        <position position="252"/>
    </location>
</feature>
<dbReference type="Pfam" id="PF01118">
    <property type="entry name" value="Semialdhyde_dh"/>
    <property type="match status" value="1"/>
</dbReference>
<dbReference type="Pfam" id="PF02774">
    <property type="entry name" value="Semialdhyde_dhC"/>
    <property type="match status" value="1"/>
</dbReference>
<dbReference type="PANTHER" id="PTHR46278:SF2">
    <property type="entry name" value="ASPARTATE-SEMIALDEHYDE DEHYDROGENASE"/>
    <property type="match status" value="1"/>
</dbReference>
<organism evidence="4 5">
    <name type="scientific">Chrysophaeum taylorii</name>
    <dbReference type="NCBI Taxonomy" id="2483200"/>
    <lineage>
        <taxon>Eukaryota</taxon>
        <taxon>Sar</taxon>
        <taxon>Stramenopiles</taxon>
        <taxon>Ochrophyta</taxon>
        <taxon>Pelagophyceae</taxon>
        <taxon>Pelagomonadales</taxon>
        <taxon>Pelagomonadaceae</taxon>
        <taxon>Chrysophaeum</taxon>
    </lineage>
</organism>
<dbReference type="Gene3D" id="3.30.360.10">
    <property type="entry name" value="Dihydrodipicolinate Reductase, domain 2"/>
    <property type="match status" value="1"/>
</dbReference>
<sequence length="344" mass="36103">MHRVGVVGATGAVGRELLGVLEKREFPCEAPLLFGSKGGQTVESGKWGPLDVSPFSVEGVSGLDVVFLAASGDFAKEYADKIAAVVKTCVVDNSSALRLRDDVPLVVPEVNGHLCKGAKLIANPNCTTAIAIMALAPIFAAFGLRKVVVSTYQAASGAGAAGMRELRDGITPALQNIKDDGCFEGASTAEVFAHPLPFNVVPHIDKFQANGYTKEEMKVTWETKKILGFDPKGDDGPKVSCTAVRIPTLRAHSEAITVETEKPCPAAACLDVLSDAPGLTVKDDPGDNLYPMPLTATGAFDVEVGRVRQNIVFGENGLDLFVCGDQLLRGAALNAVLIAEKALS</sequence>
<dbReference type="GO" id="GO:1901607">
    <property type="term" value="P:alpha-amino acid biosynthetic process"/>
    <property type="evidence" value="ECO:0007669"/>
    <property type="project" value="UniProtKB-ARBA"/>
</dbReference>
<evidence type="ECO:0000256" key="1">
    <source>
        <dbReference type="ARBA" id="ARBA00010584"/>
    </source>
</evidence>
<reference evidence="4" key="1">
    <citation type="submission" date="2023-01" db="EMBL/GenBank/DDBJ databases">
        <title>Metagenome sequencing of chrysophaentin producing Chrysophaeum taylorii.</title>
        <authorList>
            <person name="Davison J."/>
            <person name="Bewley C."/>
        </authorList>
    </citation>
    <scope>NUCLEOTIDE SEQUENCE</scope>
    <source>
        <strain evidence="4">NIES-1699</strain>
    </source>
</reference>
<dbReference type="CDD" id="cd18131">
    <property type="entry name" value="ASADH_C_bac_euk_like"/>
    <property type="match status" value="1"/>
</dbReference>
<evidence type="ECO:0000256" key="2">
    <source>
        <dbReference type="PIRSR" id="PIRSR000148-1"/>
    </source>
</evidence>
<proteinExistence type="inferred from homology"/>
<dbReference type="SUPFAM" id="SSF51735">
    <property type="entry name" value="NAD(P)-binding Rossmann-fold domains"/>
    <property type="match status" value="1"/>
</dbReference>
<dbReference type="SMART" id="SM00859">
    <property type="entry name" value="Semialdhyde_dh"/>
    <property type="match status" value="1"/>
</dbReference>
<gene>
    <name evidence="4" type="ORF">CTAYLR_004089</name>
</gene>
<dbReference type="NCBIfam" id="NF011456">
    <property type="entry name" value="PRK14874.1"/>
    <property type="match status" value="1"/>
</dbReference>
<dbReference type="GO" id="GO:0046983">
    <property type="term" value="F:protein dimerization activity"/>
    <property type="evidence" value="ECO:0007669"/>
    <property type="project" value="InterPro"/>
</dbReference>
<accession>A0AAD7UD11</accession>
<keyword evidence="5" id="KW-1185">Reference proteome</keyword>
<evidence type="ECO:0000313" key="4">
    <source>
        <dbReference type="EMBL" id="KAJ8602632.1"/>
    </source>
</evidence>